<dbReference type="InterPro" id="IPR021094">
    <property type="entry name" value="NPR1/NIM1-like_C"/>
</dbReference>
<dbReference type="SUPFAM" id="SSF54695">
    <property type="entry name" value="POZ domain"/>
    <property type="match status" value="1"/>
</dbReference>
<dbReference type="PROSITE" id="PS50088">
    <property type="entry name" value="ANK_REPEAT"/>
    <property type="match status" value="1"/>
</dbReference>
<feature type="domain" description="C2HC NPR-type" evidence="8">
    <location>
        <begin position="139"/>
        <end position="153"/>
    </location>
</feature>
<dbReference type="GO" id="GO:0005634">
    <property type="term" value="C:nucleus"/>
    <property type="evidence" value="ECO:0007669"/>
    <property type="project" value="TreeGrafter"/>
</dbReference>
<reference evidence="9 10" key="1">
    <citation type="journal article" date="2019" name="Sci. Rep.">
        <title>A high-quality genome of Eragrostis curvula grass provides insights into Poaceae evolution and supports new strategies to enhance forage quality.</title>
        <authorList>
            <person name="Carballo J."/>
            <person name="Santos B.A.C.M."/>
            <person name="Zappacosta D."/>
            <person name="Garbus I."/>
            <person name="Selva J.P."/>
            <person name="Gallo C.A."/>
            <person name="Diaz A."/>
            <person name="Albertini E."/>
            <person name="Caccamo M."/>
            <person name="Echenique V."/>
        </authorList>
    </citation>
    <scope>NUCLEOTIDE SEQUENCE [LARGE SCALE GENOMIC DNA]</scope>
    <source>
        <strain evidence="10">cv. Victoria</strain>
        <tissue evidence="9">Leaf</tissue>
    </source>
</reference>
<keyword evidence="5" id="KW-0862">Zinc</keyword>
<dbReference type="Proteomes" id="UP000324897">
    <property type="component" value="Chromosome 5"/>
</dbReference>
<dbReference type="PANTHER" id="PTHR46475:SF4">
    <property type="entry name" value="BTB_POZ DOMAIN AND ANKYRIN REPEAT-CONTAINING PROTEIN NPR3"/>
    <property type="match status" value="1"/>
</dbReference>
<dbReference type="Gene3D" id="3.30.710.10">
    <property type="entry name" value="Potassium Channel Kv1.1, Chain A"/>
    <property type="match status" value="1"/>
</dbReference>
<protein>
    <recommendedName>
        <fullName evidence="11">BTB domain-containing protein</fullName>
    </recommendedName>
</protein>
<feature type="compositionally biased region" description="Pro residues" evidence="6">
    <location>
        <begin position="13"/>
        <end position="23"/>
    </location>
</feature>
<dbReference type="CDD" id="cd18310">
    <property type="entry name" value="BTB_POZ_NPR_plant"/>
    <property type="match status" value="1"/>
</dbReference>
<dbReference type="FunFam" id="1.25.40.20:FF:000123">
    <property type="entry name" value="regulatory protein NPR3-like"/>
    <property type="match status" value="1"/>
</dbReference>
<dbReference type="Pfam" id="PF12796">
    <property type="entry name" value="Ank_2"/>
    <property type="match status" value="1"/>
</dbReference>
<dbReference type="SMART" id="SM00248">
    <property type="entry name" value="ANK"/>
    <property type="match status" value="2"/>
</dbReference>
<dbReference type="AlphaFoldDB" id="A0A5J9WBP8"/>
<dbReference type="PANTHER" id="PTHR46475">
    <property type="entry name" value="REGULATORY PROTEIN NPR3"/>
    <property type="match status" value="1"/>
</dbReference>
<comment type="caution">
    <text evidence="9">The sequence shown here is derived from an EMBL/GenBank/DDBJ whole genome shotgun (WGS) entry which is preliminary data.</text>
</comment>
<proteinExistence type="inferred from homology"/>
<dbReference type="GO" id="GO:0008270">
    <property type="term" value="F:zinc ion binding"/>
    <property type="evidence" value="ECO:0007669"/>
    <property type="project" value="UniProtKB-KW"/>
</dbReference>
<feature type="region of interest" description="Disordered" evidence="6">
    <location>
        <begin position="1"/>
        <end position="25"/>
    </location>
</feature>
<organism evidence="9 10">
    <name type="scientific">Eragrostis curvula</name>
    <name type="common">weeping love grass</name>
    <dbReference type="NCBI Taxonomy" id="38414"/>
    <lineage>
        <taxon>Eukaryota</taxon>
        <taxon>Viridiplantae</taxon>
        <taxon>Streptophyta</taxon>
        <taxon>Embryophyta</taxon>
        <taxon>Tracheophyta</taxon>
        <taxon>Spermatophyta</taxon>
        <taxon>Magnoliopsida</taxon>
        <taxon>Liliopsida</taxon>
        <taxon>Poales</taxon>
        <taxon>Poaceae</taxon>
        <taxon>PACMAD clade</taxon>
        <taxon>Chloridoideae</taxon>
        <taxon>Eragrostideae</taxon>
        <taxon>Eragrostidinae</taxon>
        <taxon>Eragrostis</taxon>
    </lineage>
</organism>
<dbReference type="OrthoDB" id="71307at2759"/>
<feature type="non-terminal residue" evidence="9">
    <location>
        <position position="1"/>
    </location>
</feature>
<gene>
    <name evidence="9" type="ORF">EJB05_05271</name>
</gene>
<dbReference type="GO" id="GO:0042742">
    <property type="term" value="P:defense response to bacterium"/>
    <property type="evidence" value="ECO:0007669"/>
    <property type="project" value="TreeGrafter"/>
</dbReference>
<evidence type="ECO:0000256" key="6">
    <source>
        <dbReference type="SAM" id="MobiDB-lite"/>
    </source>
</evidence>
<keyword evidence="10" id="KW-1185">Reference proteome</keyword>
<dbReference type="InterPro" id="IPR002110">
    <property type="entry name" value="Ankyrin_rpt"/>
</dbReference>
<name>A0A5J9WBP8_9POAL</name>
<evidence type="ECO:0000313" key="9">
    <source>
        <dbReference type="EMBL" id="TVU45769.1"/>
    </source>
</evidence>
<feature type="repeat" description="ANK" evidence="4">
    <location>
        <begin position="326"/>
        <end position="353"/>
    </location>
</feature>
<dbReference type="Gramene" id="TVU45769">
    <property type="protein sequence ID" value="TVU45769"/>
    <property type="gene ID" value="EJB05_05271"/>
</dbReference>
<dbReference type="InterPro" id="IPR036770">
    <property type="entry name" value="Ankyrin_rpt-contain_sf"/>
</dbReference>
<comment type="similarity">
    <text evidence="3">Belongs to the plant 'ANKYRIN-BTB/POZ' family. 'NPR1-like' subfamily.</text>
</comment>
<dbReference type="GO" id="GO:2000031">
    <property type="term" value="P:regulation of salicylic acid mediated signaling pathway"/>
    <property type="evidence" value="ECO:0007669"/>
    <property type="project" value="InterPro"/>
</dbReference>
<dbReference type="PROSITE" id="PS50097">
    <property type="entry name" value="BTB"/>
    <property type="match status" value="1"/>
</dbReference>
<dbReference type="InterPro" id="IPR057250">
    <property type="entry name" value="Znf_C2HC_NPR-type"/>
</dbReference>
<evidence type="ECO:0000256" key="1">
    <source>
        <dbReference type="ARBA" id="ARBA00004906"/>
    </source>
</evidence>
<feature type="domain" description="BTB" evidence="7">
    <location>
        <begin position="55"/>
        <end position="136"/>
    </location>
</feature>
<evidence type="ECO:0000313" key="10">
    <source>
        <dbReference type="Proteomes" id="UP000324897"/>
    </source>
</evidence>
<dbReference type="SUPFAM" id="SSF48403">
    <property type="entry name" value="Ankyrin repeat"/>
    <property type="match status" value="1"/>
</dbReference>
<evidence type="ECO:0000256" key="4">
    <source>
        <dbReference type="PROSITE-ProRule" id="PRU00023"/>
    </source>
</evidence>
<dbReference type="Pfam" id="PF12313">
    <property type="entry name" value="NPR1_like_C"/>
    <property type="match status" value="1"/>
</dbReference>
<dbReference type="EMBL" id="RWGY01000004">
    <property type="protein sequence ID" value="TVU45769.1"/>
    <property type="molecule type" value="Genomic_DNA"/>
</dbReference>
<keyword evidence="4" id="KW-0040">ANK repeat</keyword>
<dbReference type="Pfam" id="PF00651">
    <property type="entry name" value="BTB"/>
    <property type="match status" value="1"/>
</dbReference>
<dbReference type="InterPro" id="IPR000210">
    <property type="entry name" value="BTB/POZ_dom"/>
</dbReference>
<evidence type="ECO:0000256" key="2">
    <source>
        <dbReference type="ARBA" id="ARBA00022821"/>
    </source>
</evidence>
<feature type="compositionally biased region" description="Basic residues" evidence="6">
    <location>
        <begin position="576"/>
        <end position="588"/>
    </location>
</feature>
<keyword evidence="2" id="KW-0611">Plant defense</keyword>
<dbReference type="GO" id="GO:2000022">
    <property type="term" value="P:regulation of jasmonic acid mediated signaling pathway"/>
    <property type="evidence" value="ECO:0007669"/>
    <property type="project" value="InterPro"/>
</dbReference>
<dbReference type="Gene3D" id="1.25.40.20">
    <property type="entry name" value="Ankyrin repeat-containing domain"/>
    <property type="match status" value="1"/>
</dbReference>
<keyword evidence="5" id="KW-0863">Zinc-finger</keyword>
<comment type="pathway">
    <text evidence="1">Protein modification; protein ubiquitination.</text>
</comment>
<dbReference type="GO" id="GO:0009862">
    <property type="term" value="P:systemic acquired resistance, salicylic acid mediated signaling pathway"/>
    <property type="evidence" value="ECO:0007669"/>
    <property type="project" value="InterPro"/>
</dbReference>
<dbReference type="InterPro" id="IPR011333">
    <property type="entry name" value="SKP1/BTB/POZ_sf"/>
</dbReference>
<accession>A0A5J9WBP8</accession>
<keyword evidence="5" id="KW-0479">Metal-binding</keyword>
<evidence type="ECO:0000256" key="3">
    <source>
        <dbReference type="ARBA" id="ARBA00044947"/>
    </source>
</evidence>
<feature type="region of interest" description="Disordered" evidence="6">
    <location>
        <begin position="560"/>
        <end position="588"/>
    </location>
</feature>
<dbReference type="InterPro" id="IPR044292">
    <property type="entry name" value="NPR"/>
</dbReference>
<dbReference type="GO" id="GO:0050832">
    <property type="term" value="P:defense response to fungus"/>
    <property type="evidence" value="ECO:0007669"/>
    <property type="project" value="TreeGrafter"/>
</dbReference>
<evidence type="ECO:0000259" key="8">
    <source>
        <dbReference type="PROSITE" id="PS52046"/>
    </source>
</evidence>
<sequence>METSTISFISSPPASPPPPPPPQAAAADLDAVSLGRLSAHLDCLLDPAFFNCADAEIVLAAGGDEATAGDAVAVHRCILAARSSFFLDHFSSLPAAAGEKPRLELAKLVPGGRHIGRDALVAVLGYMYTGRLKLPPREAVVCVDNLCEHEACRPAIDFIVESTYAASGFQISELVSLFQRPLSDFVNIASNEDIVPIIHVALTCQILELLNQCIQMAATSSTFNRLYLEKEIPGDTYAKIMEIRRTTFPDESDYVILDPQHERSIRNIHKALDSDDVDLVSMLLNESAFTLDDAFAIHYAATYCTPKVVAELLKLDSANVNLKNNNGYTALHLACIRLEPGIILSLIEKGASVLEWTLDGRDALTICKRLTKEKDFNRNFEKGQKRSNAYLCVDILEQTKRASTSDLVAVDETVVTPLLVDNFHMKLIYLENRVAFARIFFPSEAKLAMCMAEADSTEEFTGATLSKLKEVGLNGTPTMQNRRLRERLDALAKTVELGRRYFPNCSEVLDKFLHEESTDLAFLEIGTPEDQQSKRMRFYELKEDVRKAFDKDKAASAAIASTASSYSSPRDDGKGKRQQAYRKGKRTR</sequence>
<evidence type="ECO:0000259" key="7">
    <source>
        <dbReference type="PROSITE" id="PS50097"/>
    </source>
</evidence>
<dbReference type="PROSITE" id="PS50297">
    <property type="entry name" value="ANK_REP_REGION"/>
    <property type="match status" value="1"/>
</dbReference>
<evidence type="ECO:0008006" key="11">
    <source>
        <dbReference type="Google" id="ProtNLM"/>
    </source>
</evidence>
<dbReference type="PROSITE" id="PS52046">
    <property type="entry name" value="ZF_C2HC_NPR"/>
    <property type="match status" value="1"/>
</dbReference>
<evidence type="ECO:0000256" key="5">
    <source>
        <dbReference type="PROSITE-ProRule" id="PRU01391"/>
    </source>
</evidence>
<comment type="caution">
    <text evidence="5">Lacks conserved residue(s) required for the propagation of feature annotation.</text>
</comment>